<dbReference type="PANTHER" id="PTHR30363:SF44">
    <property type="entry name" value="AGA OPERON TRANSCRIPTIONAL REPRESSOR-RELATED"/>
    <property type="match status" value="1"/>
</dbReference>
<dbReference type="EMBL" id="BMNT01000067">
    <property type="protein sequence ID" value="GGL19978.1"/>
    <property type="molecule type" value="Genomic_DNA"/>
</dbReference>
<dbReference type="InterPro" id="IPR014036">
    <property type="entry name" value="DeoR-like_C"/>
</dbReference>
<dbReference type="InterPro" id="IPR036388">
    <property type="entry name" value="WH-like_DNA-bd_sf"/>
</dbReference>
<dbReference type="InterPro" id="IPR050313">
    <property type="entry name" value="Carb_Metab_HTH_regulators"/>
</dbReference>
<dbReference type="SUPFAM" id="SSF100950">
    <property type="entry name" value="NagB/RpiA/CoA transferase-like"/>
    <property type="match status" value="1"/>
</dbReference>
<proteinExistence type="predicted"/>
<protein>
    <submittedName>
        <fullName evidence="5">DeoR family transcriptional regulator</fullName>
    </submittedName>
</protein>
<feature type="region of interest" description="Disordered" evidence="3">
    <location>
        <begin position="262"/>
        <end position="322"/>
    </location>
</feature>
<feature type="domain" description="HTH deoR-type" evidence="4">
    <location>
        <begin position="3"/>
        <end position="58"/>
    </location>
</feature>
<dbReference type="PANTHER" id="PTHR30363">
    <property type="entry name" value="HTH-TYPE TRANSCRIPTIONAL REGULATOR SRLR-RELATED"/>
    <property type="match status" value="1"/>
</dbReference>
<dbReference type="InterPro" id="IPR037171">
    <property type="entry name" value="NagB/RpiA_transferase-like"/>
</dbReference>
<evidence type="ECO:0000313" key="5">
    <source>
        <dbReference type="EMBL" id="GGL19978.1"/>
    </source>
</evidence>
<reference evidence="5" key="1">
    <citation type="journal article" date="2014" name="Int. J. Syst. Evol. Microbiol.">
        <title>Complete genome sequence of Corynebacterium casei LMG S-19264T (=DSM 44701T), isolated from a smear-ripened cheese.</title>
        <authorList>
            <consortium name="US DOE Joint Genome Institute (JGI-PGF)"/>
            <person name="Walter F."/>
            <person name="Albersmeier A."/>
            <person name="Kalinowski J."/>
            <person name="Ruckert C."/>
        </authorList>
    </citation>
    <scope>NUCLEOTIDE SEQUENCE</scope>
    <source>
        <strain evidence="5">JCM 13064</strain>
    </source>
</reference>
<evidence type="ECO:0000256" key="1">
    <source>
        <dbReference type="ARBA" id="ARBA00023015"/>
    </source>
</evidence>
<evidence type="ECO:0000259" key="4">
    <source>
        <dbReference type="PROSITE" id="PS51000"/>
    </source>
</evidence>
<accession>A0A917RS75</accession>
<dbReference type="GO" id="GO:0003700">
    <property type="term" value="F:DNA-binding transcription factor activity"/>
    <property type="evidence" value="ECO:0007669"/>
    <property type="project" value="InterPro"/>
</dbReference>
<sequence>MLAQQRQRAILERARRSGAVRVADLVRELGVSDMTIRRDLEALAERGLVEKVHGGATVSGAGSTEEPGFAAKSVRQQAEKEAIARRAAEMVRPGSAVALSAGTTTWTLAHHLVDVPQLTIITNSVQVADVFHRAGRADQTVVLTGGVRTPSDALVGPVALAAIRALNVDTLMLGVHGMSPRAGFTTPNLLEAETDRELVAAAQRLVVLADHTKWGTVGISTIARLEEAHVVISDTGLPEDARSALSEQAGTLVLADPAETALPAAARPERPAQPPHEPAAGPRQTTGQAGRSAAGTAEADHAAARTARAAQPAAGNEQEVSR</sequence>
<evidence type="ECO:0000256" key="3">
    <source>
        <dbReference type="SAM" id="MobiDB-lite"/>
    </source>
</evidence>
<dbReference type="Pfam" id="PF08220">
    <property type="entry name" value="HTH_DeoR"/>
    <property type="match status" value="1"/>
</dbReference>
<evidence type="ECO:0000256" key="2">
    <source>
        <dbReference type="ARBA" id="ARBA00023163"/>
    </source>
</evidence>
<dbReference type="SMART" id="SM00420">
    <property type="entry name" value="HTH_DEOR"/>
    <property type="match status" value="1"/>
</dbReference>
<dbReference type="AlphaFoldDB" id="A0A917RS75"/>
<dbReference type="PROSITE" id="PS51000">
    <property type="entry name" value="HTH_DEOR_2"/>
    <property type="match status" value="1"/>
</dbReference>
<keyword evidence="1" id="KW-0805">Transcription regulation</keyword>
<name>A0A917RS75_9ACTN</name>
<feature type="region of interest" description="Disordered" evidence="3">
    <location>
        <begin position="56"/>
        <end position="75"/>
    </location>
</feature>
<dbReference type="Proteomes" id="UP000645217">
    <property type="component" value="Unassembled WGS sequence"/>
</dbReference>
<dbReference type="Gene3D" id="1.10.10.10">
    <property type="entry name" value="Winged helix-like DNA-binding domain superfamily/Winged helix DNA-binding domain"/>
    <property type="match status" value="1"/>
</dbReference>
<gene>
    <name evidence="5" type="primary">glpR</name>
    <name evidence="5" type="ORF">GCM10007964_72350</name>
</gene>
<dbReference type="InterPro" id="IPR001034">
    <property type="entry name" value="DeoR_HTH"/>
</dbReference>
<feature type="compositionally biased region" description="Low complexity" evidence="3">
    <location>
        <begin position="304"/>
        <end position="314"/>
    </location>
</feature>
<dbReference type="SMART" id="SM01134">
    <property type="entry name" value="DeoRC"/>
    <property type="match status" value="1"/>
</dbReference>
<dbReference type="SUPFAM" id="SSF46785">
    <property type="entry name" value="Winged helix' DNA-binding domain"/>
    <property type="match status" value="1"/>
</dbReference>
<keyword evidence="6" id="KW-1185">Reference proteome</keyword>
<dbReference type="Pfam" id="PF00455">
    <property type="entry name" value="DeoRC"/>
    <property type="match status" value="1"/>
</dbReference>
<dbReference type="PRINTS" id="PR00037">
    <property type="entry name" value="HTHLACR"/>
</dbReference>
<dbReference type="Gene3D" id="3.40.50.1360">
    <property type="match status" value="1"/>
</dbReference>
<keyword evidence="2" id="KW-0804">Transcription</keyword>
<comment type="caution">
    <text evidence="5">The sequence shown here is derived from an EMBL/GenBank/DDBJ whole genome shotgun (WGS) entry which is preliminary data.</text>
</comment>
<reference evidence="5" key="2">
    <citation type="submission" date="2020-09" db="EMBL/GenBank/DDBJ databases">
        <authorList>
            <person name="Sun Q."/>
            <person name="Ohkuma M."/>
        </authorList>
    </citation>
    <scope>NUCLEOTIDE SEQUENCE</scope>
    <source>
        <strain evidence="5">JCM 13064</strain>
    </source>
</reference>
<organism evidence="5 6">
    <name type="scientific">Sphaerisporangium melleum</name>
    <dbReference type="NCBI Taxonomy" id="321316"/>
    <lineage>
        <taxon>Bacteria</taxon>
        <taxon>Bacillati</taxon>
        <taxon>Actinomycetota</taxon>
        <taxon>Actinomycetes</taxon>
        <taxon>Streptosporangiales</taxon>
        <taxon>Streptosporangiaceae</taxon>
        <taxon>Sphaerisporangium</taxon>
    </lineage>
</organism>
<evidence type="ECO:0000313" key="6">
    <source>
        <dbReference type="Proteomes" id="UP000645217"/>
    </source>
</evidence>
<dbReference type="InterPro" id="IPR036390">
    <property type="entry name" value="WH_DNA-bd_sf"/>
</dbReference>